<sequence length="168" mass="17644">MLSATTATPLGIWNTSTTPTTCLAAVASKLATVAPKRGACATMAVSILGRWTSWVNRAVPSLLAWASLRRTRSVPIRVKLLGSFSLGAFGGVTLAASGRSSAKVALLPEAWPTTPSFTVISPAGRFHLLEAASTNMARAEAPAWRSWVQLLAMADDPPVPCTPIFRLA</sequence>
<dbReference type="EMBL" id="MLJW01008006">
    <property type="protein sequence ID" value="OIQ64577.1"/>
    <property type="molecule type" value="Genomic_DNA"/>
</dbReference>
<proteinExistence type="predicted"/>
<reference evidence="1" key="1">
    <citation type="submission" date="2016-10" db="EMBL/GenBank/DDBJ databases">
        <title>Sequence of Gallionella enrichment culture.</title>
        <authorList>
            <person name="Poehlein A."/>
            <person name="Muehling M."/>
            <person name="Daniel R."/>
        </authorList>
    </citation>
    <scope>NUCLEOTIDE SEQUENCE</scope>
</reference>
<organism evidence="1">
    <name type="scientific">mine drainage metagenome</name>
    <dbReference type="NCBI Taxonomy" id="410659"/>
    <lineage>
        <taxon>unclassified sequences</taxon>
        <taxon>metagenomes</taxon>
        <taxon>ecological metagenomes</taxon>
    </lineage>
</organism>
<protein>
    <submittedName>
        <fullName evidence="1">Uncharacterized protein</fullName>
    </submittedName>
</protein>
<comment type="caution">
    <text evidence="1">The sequence shown here is derived from an EMBL/GenBank/DDBJ whole genome shotgun (WGS) entry which is preliminary data.</text>
</comment>
<name>A0A1J5NZ86_9ZZZZ</name>
<accession>A0A1J5NZ86</accession>
<evidence type="ECO:0000313" key="1">
    <source>
        <dbReference type="EMBL" id="OIQ64577.1"/>
    </source>
</evidence>
<gene>
    <name evidence="1" type="ORF">GALL_538720</name>
</gene>
<dbReference type="AlphaFoldDB" id="A0A1J5NZ86"/>